<organism evidence="6">
    <name type="scientific">Pseudogemmatithrix spongiicola</name>
    <dbReference type="NCBI Taxonomy" id="3062599"/>
    <lineage>
        <taxon>Bacteria</taxon>
        <taxon>Pseudomonadati</taxon>
        <taxon>Gemmatimonadota</taxon>
        <taxon>Gemmatimonadia</taxon>
        <taxon>Gemmatimonadales</taxon>
        <taxon>Gemmatimonadaceae</taxon>
        <taxon>Pseudogemmatithrix</taxon>
    </lineage>
</organism>
<dbReference type="GO" id="GO:0046688">
    <property type="term" value="P:response to copper ion"/>
    <property type="evidence" value="ECO:0007669"/>
    <property type="project" value="InterPro"/>
</dbReference>
<dbReference type="GO" id="GO:0042597">
    <property type="term" value="C:periplasmic space"/>
    <property type="evidence" value="ECO:0007669"/>
    <property type="project" value="InterPro"/>
</dbReference>
<dbReference type="EMBL" id="CP130612">
    <property type="protein sequence ID" value="WKW11279.1"/>
    <property type="molecule type" value="Genomic_DNA"/>
</dbReference>
<dbReference type="GO" id="GO:0030313">
    <property type="term" value="C:cell envelope"/>
    <property type="evidence" value="ECO:0007669"/>
    <property type="project" value="UniProtKB-SubCell"/>
</dbReference>
<dbReference type="InterPro" id="IPR032694">
    <property type="entry name" value="CopC/D"/>
</dbReference>
<dbReference type="GO" id="GO:0006825">
    <property type="term" value="P:copper ion transport"/>
    <property type="evidence" value="ECO:0007669"/>
    <property type="project" value="InterPro"/>
</dbReference>
<accession>A0AA49Q417</accession>
<dbReference type="PANTHER" id="PTHR34820:SF4">
    <property type="entry name" value="INNER MEMBRANE PROTEIN YEBZ"/>
    <property type="match status" value="1"/>
</dbReference>
<dbReference type="Proteomes" id="UP001229955">
    <property type="component" value="Chromosome"/>
</dbReference>
<evidence type="ECO:0000313" key="6">
    <source>
        <dbReference type="EMBL" id="WKW11279.1"/>
    </source>
</evidence>
<accession>A0AA49Q6Z7</accession>
<evidence type="ECO:0000256" key="4">
    <source>
        <dbReference type="ARBA" id="ARBA00023008"/>
    </source>
</evidence>
<comment type="subcellular location">
    <subcellularLocation>
        <location evidence="1">Cell envelope</location>
    </subcellularLocation>
</comment>
<dbReference type="PANTHER" id="PTHR34820">
    <property type="entry name" value="INNER MEMBRANE PROTEIN YEBZ"/>
    <property type="match status" value="1"/>
</dbReference>
<feature type="domain" description="CopC" evidence="5">
    <location>
        <begin position="51"/>
        <end position="145"/>
    </location>
</feature>
<keyword evidence="4" id="KW-0186">Copper</keyword>
<keyword evidence="8" id="KW-1185">Reference proteome</keyword>
<name>A0AA49Q417_9BACT</name>
<keyword evidence="3" id="KW-0732">Signal</keyword>
<evidence type="ECO:0000256" key="2">
    <source>
        <dbReference type="ARBA" id="ARBA00022723"/>
    </source>
</evidence>
<dbReference type="Pfam" id="PF04234">
    <property type="entry name" value="CopC"/>
    <property type="match status" value="1"/>
</dbReference>
<reference evidence="6" key="1">
    <citation type="submission" date="2023-07" db="EMBL/GenBank/DDBJ databases">
        <authorList>
            <person name="Haufschild T."/>
            <person name="Kallscheuer N."/>
            <person name="Hammer J."/>
            <person name="Kohn T."/>
            <person name="Kabuu M."/>
            <person name="Jogler M."/>
            <person name="Wohfarth N."/>
            <person name="Heuer A."/>
            <person name="Rohde M."/>
            <person name="van Teeseling M.C.F."/>
            <person name="Jogler C."/>
        </authorList>
    </citation>
    <scope>NUCLEOTIDE SEQUENCE</scope>
    <source>
        <strain evidence="6">Strain 138</strain>
        <strain evidence="7">Strain 318</strain>
    </source>
</reference>
<keyword evidence="2" id="KW-0479">Metal-binding</keyword>
<dbReference type="EMBL" id="CP130613">
    <property type="protein sequence ID" value="WKW14189.1"/>
    <property type="molecule type" value="Genomic_DNA"/>
</dbReference>
<evidence type="ECO:0000313" key="7">
    <source>
        <dbReference type="EMBL" id="WKW14189.1"/>
    </source>
</evidence>
<evidence type="ECO:0000256" key="3">
    <source>
        <dbReference type="ARBA" id="ARBA00022729"/>
    </source>
</evidence>
<evidence type="ECO:0000256" key="1">
    <source>
        <dbReference type="ARBA" id="ARBA00004196"/>
    </source>
</evidence>
<evidence type="ECO:0000259" key="5">
    <source>
        <dbReference type="Pfam" id="PF04234"/>
    </source>
</evidence>
<dbReference type="InterPro" id="IPR014755">
    <property type="entry name" value="Cu-Rt/internalin_Ig-like"/>
</dbReference>
<dbReference type="SUPFAM" id="SSF81296">
    <property type="entry name" value="E set domains"/>
    <property type="match status" value="1"/>
</dbReference>
<dbReference type="InterPro" id="IPR014756">
    <property type="entry name" value="Ig_E-set"/>
</dbReference>
<proteinExistence type="predicted"/>
<evidence type="ECO:0000313" key="8">
    <source>
        <dbReference type="Proteomes" id="UP001229955"/>
    </source>
</evidence>
<dbReference type="GO" id="GO:0005507">
    <property type="term" value="F:copper ion binding"/>
    <property type="evidence" value="ECO:0007669"/>
    <property type="project" value="InterPro"/>
</dbReference>
<dbReference type="GO" id="GO:0005886">
    <property type="term" value="C:plasma membrane"/>
    <property type="evidence" value="ECO:0007669"/>
    <property type="project" value="TreeGrafter"/>
</dbReference>
<dbReference type="AlphaFoldDB" id="A0AA49Q417"/>
<dbReference type="KEGG" id="pspc:Strain318_000520"/>
<gene>
    <name evidence="6" type="ORF">Strain138_000520</name>
    <name evidence="7" type="ORF">Strain318_000520</name>
</gene>
<protein>
    <submittedName>
        <fullName evidence="6">Copper resistance protein CopC</fullName>
    </submittedName>
</protein>
<dbReference type="InterPro" id="IPR007348">
    <property type="entry name" value="CopC_dom"/>
</dbReference>
<sequence>MPTRRSAFRDAPKPFRHLGTYVVEERRSTDSVGHAALGLSLATPLQAARAHPRLVRATPSADSRVAAPRTLSLTFNESLDLALTRVTLLRGDRPIPLDSLRLATGDANTVVAGVSTTLAPGRYTVRWQVTGADGHPVRGTFEFEVQASGAPEAHAAHAPHPSPH</sequence>
<dbReference type="Gene3D" id="2.60.40.1220">
    <property type="match status" value="1"/>
</dbReference>